<accession>A0AA41VMQ0</accession>
<reference evidence="6" key="1">
    <citation type="submission" date="2022-03" db="EMBL/GenBank/DDBJ databases">
        <title>A functionally conserved STORR gene fusion in Papaver species that diverged 16.8 million years ago.</title>
        <authorList>
            <person name="Catania T."/>
        </authorList>
    </citation>
    <scope>NUCLEOTIDE SEQUENCE</scope>
    <source>
        <strain evidence="6">S-191538</strain>
    </source>
</reference>
<dbReference type="CDD" id="cd22933">
    <property type="entry name" value="HFD_HFI1"/>
    <property type="match status" value="1"/>
</dbReference>
<sequence length="447" mass="49288">MQPSQQQQQQQQPPPRINISDLKAQLVKKLGPERSKRYFYCLNRLLSQKLTKVEFDKVCFLTLGRENLPLHNQLIRSILKNACQAKVPPPPVREKEAPATKLVVKKSSPTLENGYQQNGPAAPSLPQVPPLFWPNGDVLPISPRKIRSGIRERRPRDRAADRPSPLGPNGKTEFPSHHSVVADDGIVKIITENGDLSSQDLQRSVHQNHLGNVELPDNDQDASPRRSTKRPRTKKLSEDESVSVHIKGSSDAVLVEDRAGMEQAGNSNSTTRSPLSAPLGIPYCSASVGGARRTLPMTSSSSYTSTCESGGLPDTDSLKKRMEQIAGAHGLGGISTDCANLLNNGLDAYLKRLIRSCVELVGARSGHEPTRVPVYKQQPRGKLINGTWVGQQLQMSGVMPMEGMQEFRSHSQISLLDFKVAMELNPQQLGEDWPSLLEKICLQSYEE</sequence>
<protein>
    <recommendedName>
        <fullName evidence="8">Transcriptional coactivator Hfi1/Transcriptional adapter 1</fullName>
    </recommendedName>
</protein>
<dbReference type="EMBL" id="JAJJMA010254877">
    <property type="protein sequence ID" value="MCL7044156.1"/>
    <property type="molecule type" value="Genomic_DNA"/>
</dbReference>
<dbReference type="AlphaFoldDB" id="A0AA41VMQ0"/>
<evidence type="ECO:0000256" key="1">
    <source>
        <dbReference type="ARBA" id="ARBA00004123"/>
    </source>
</evidence>
<evidence type="ECO:0000256" key="5">
    <source>
        <dbReference type="SAM" id="MobiDB-lite"/>
    </source>
</evidence>
<dbReference type="GO" id="GO:0000124">
    <property type="term" value="C:SAGA complex"/>
    <property type="evidence" value="ECO:0007669"/>
    <property type="project" value="TreeGrafter"/>
</dbReference>
<dbReference type="Pfam" id="PF12767">
    <property type="entry name" value="SAGA-Tad1"/>
    <property type="match status" value="1"/>
</dbReference>
<feature type="region of interest" description="Disordered" evidence="5">
    <location>
        <begin position="209"/>
        <end position="253"/>
    </location>
</feature>
<keyword evidence="7" id="KW-1185">Reference proteome</keyword>
<organism evidence="6 7">
    <name type="scientific">Papaver nudicaule</name>
    <name type="common">Iceland poppy</name>
    <dbReference type="NCBI Taxonomy" id="74823"/>
    <lineage>
        <taxon>Eukaryota</taxon>
        <taxon>Viridiplantae</taxon>
        <taxon>Streptophyta</taxon>
        <taxon>Embryophyta</taxon>
        <taxon>Tracheophyta</taxon>
        <taxon>Spermatophyta</taxon>
        <taxon>Magnoliopsida</taxon>
        <taxon>Ranunculales</taxon>
        <taxon>Papaveraceae</taxon>
        <taxon>Papaveroideae</taxon>
        <taxon>Papaver</taxon>
    </lineage>
</organism>
<evidence type="ECO:0000313" key="6">
    <source>
        <dbReference type="EMBL" id="MCL7044156.1"/>
    </source>
</evidence>
<dbReference type="PANTHER" id="PTHR21277:SF5">
    <property type="entry name" value="TRANSCRIPTIONAL ADAPTER 1"/>
    <property type="match status" value="1"/>
</dbReference>
<evidence type="ECO:0000256" key="4">
    <source>
        <dbReference type="ARBA" id="ARBA00023242"/>
    </source>
</evidence>
<dbReference type="PANTHER" id="PTHR21277">
    <property type="entry name" value="TRANSCRIPTIONAL ADAPTER 1"/>
    <property type="match status" value="1"/>
</dbReference>
<keyword evidence="2" id="KW-0805">Transcription regulation</keyword>
<proteinExistence type="predicted"/>
<feature type="region of interest" description="Disordered" evidence="5">
    <location>
        <begin position="143"/>
        <end position="178"/>
    </location>
</feature>
<comment type="caution">
    <text evidence="6">The sequence shown here is derived from an EMBL/GenBank/DDBJ whole genome shotgun (WGS) entry which is preliminary data.</text>
</comment>
<dbReference type="GO" id="GO:0005634">
    <property type="term" value="C:nucleus"/>
    <property type="evidence" value="ECO:0007669"/>
    <property type="project" value="UniProtKB-SubCell"/>
</dbReference>
<name>A0AA41VMQ0_PAPNU</name>
<gene>
    <name evidence="6" type="ORF">MKW94_024064</name>
</gene>
<dbReference type="Proteomes" id="UP001177140">
    <property type="component" value="Unassembled WGS sequence"/>
</dbReference>
<dbReference type="GO" id="GO:0006357">
    <property type="term" value="P:regulation of transcription by RNA polymerase II"/>
    <property type="evidence" value="ECO:0007669"/>
    <property type="project" value="TreeGrafter"/>
</dbReference>
<evidence type="ECO:0000256" key="2">
    <source>
        <dbReference type="ARBA" id="ARBA00023015"/>
    </source>
</evidence>
<evidence type="ECO:0008006" key="8">
    <source>
        <dbReference type="Google" id="ProtNLM"/>
    </source>
</evidence>
<keyword evidence="3" id="KW-0804">Transcription</keyword>
<dbReference type="GO" id="GO:0003713">
    <property type="term" value="F:transcription coactivator activity"/>
    <property type="evidence" value="ECO:0007669"/>
    <property type="project" value="TreeGrafter"/>
</dbReference>
<dbReference type="InterPro" id="IPR024738">
    <property type="entry name" value="Hfi1/Tada1"/>
</dbReference>
<evidence type="ECO:0000313" key="7">
    <source>
        <dbReference type="Proteomes" id="UP001177140"/>
    </source>
</evidence>
<feature type="compositionally biased region" description="Basic and acidic residues" evidence="5">
    <location>
        <begin position="149"/>
        <end position="161"/>
    </location>
</feature>
<evidence type="ECO:0000256" key="3">
    <source>
        <dbReference type="ARBA" id="ARBA00023163"/>
    </source>
</evidence>
<comment type="subcellular location">
    <subcellularLocation>
        <location evidence="1">Nucleus</location>
    </subcellularLocation>
</comment>
<keyword evidence="4" id="KW-0539">Nucleus</keyword>